<protein>
    <submittedName>
        <fullName evidence="3">DUF3530 family protein</fullName>
    </submittedName>
</protein>
<dbReference type="RefSeq" id="WP_151056976.1">
    <property type="nucleotide sequence ID" value="NZ_CP044222.1"/>
</dbReference>
<proteinExistence type="predicted"/>
<reference evidence="3 4" key="1">
    <citation type="submission" date="2019-09" db="EMBL/GenBank/DDBJ databases">
        <title>Nitrincola iocasae sp. nov., a bacterium isolated from the sediment collected at a cold seep field in South China Sea.</title>
        <authorList>
            <person name="Zhang H."/>
            <person name="Wang H."/>
            <person name="Li C."/>
        </authorList>
    </citation>
    <scope>NUCLEOTIDE SEQUENCE [LARGE SCALE GENOMIC DNA]</scope>
    <source>
        <strain evidence="3 4">KXZD1103</strain>
    </source>
</reference>
<evidence type="ECO:0000256" key="2">
    <source>
        <dbReference type="SAM" id="SignalP"/>
    </source>
</evidence>
<dbReference type="AlphaFoldDB" id="A0A5J6LG04"/>
<name>A0A5J6LG04_9GAMM</name>
<feature type="signal peptide" evidence="2">
    <location>
        <begin position="1"/>
        <end position="27"/>
    </location>
</feature>
<organism evidence="3 4">
    <name type="scientific">Nitrincola iocasae</name>
    <dbReference type="NCBI Taxonomy" id="2614693"/>
    <lineage>
        <taxon>Bacteria</taxon>
        <taxon>Pseudomonadati</taxon>
        <taxon>Pseudomonadota</taxon>
        <taxon>Gammaproteobacteria</taxon>
        <taxon>Oceanospirillales</taxon>
        <taxon>Oceanospirillaceae</taxon>
        <taxon>Nitrincola</taxon>
    </lineage>
</organism>
<accession>A0A5J6LG04</accession>
<evidence type="ECO:0000313" key="3">
    <source>
        <dbReference type="EMBL" id="QEW07497.1"/>
    </source>
</evidence>
<dbReference type="KEGG" id="nik:F5I99_13880"/>
<dbReference type="InterPro" id="IPR022529">
    <property type="entry name" value="DUF3530"/>
</dbReference>
<dbReference type="Pfam" id="PF12048">
    <property type="entry name" value="DUF3530"/>
    <property type="match status" value="1"/>
</dbReference>
<feature type="region of interest" description="Disordered" evidence="1">
    <location>
        <begin position="270"/>
        <end position="293"/>
    </location>
</feature>
<evidence type="ECO:0000313" key="4">
    <source>
        <dbReference type="Proteomes" id="UP000325606"/>
    </source>
</evidence>
<evidence type="ECO:0000256" key="1">
    <source>
        <dbReference type="SAM" id="MobiDB-lite"/>
    </source>
</evidence>
<keyword evidence="4" id="KW-1185">Reference proteome</keyword>
<gene>
    <name evidence="3" type="ORF">F5I99_13880</name>
</gene>
<keyword evidence="2" id="KW-0732">Signal</keyword>
<sequence>MKTTKSGFFLAALLMTGLFAFATQVQAYSMTELQAVLPADTEIVMLEQGDDSYPALLQQAERADALGGILILTDTDSGNQWLEQSHALRLYLAEYGWWTLTSQLPLTPLNLPEVSAQDKEETLEAHKTIVQQRIQQGLQTLGEREQARLLIIGIGRSAAQATAFLHQNPNENNRGLILINPRPVDDTHWAEFLQQLTELEITLIDLYAEPYPPGETAIPDARMRRNAARQARLEDYHQSSIKTPWAGWRQEMPWLSRQLRGKLLRHIIEPDQRSDDQIMAPENMDQRPPGIRR</sequence>
<dbReference type="Proteomes" id="UP000325606">
    <property type="component" value="Chromosome"/>
</dbReference>
<feature type="chain" id="PRO_5023854470" evidence="2">
    <location>
        <begin position="28"/>
        <end position="293"/>
    </location>
</feature>
<dbReference type="EMBL" id="CP044222">
    <property type="protein sequence ID" value="QEW07497.1"/>
    <property type="molecule type" value="Genomic_DNA"/>
</dbReference>